<comment type="caution">
    <text evidence="4">The sequence shown here is derived from an EMBL/GenBank/DDBJ whole genome shotgun (WGS) entry which is preliminary data.</text>
</comment>
<name>A0ABP9L8R9_9GAMM</name>
<reference evidence="5" key="1">
    <citation type="journal article" date="2019" name="Int. J. Syst. Evol. Microbiol.">
        <title>The Global Catalogue of Microorganisms (GCM) 10K type strain sequencing project: providing services to taxonomists for standard genome sequencing and annotation.</title>
        <authorList>
            <consortium name="The Broad Institute Genomics Platform"/>
            <consortium name="The Broad Institute Genome Sequencing Center for Infectious Disease"/>
            <person name="Wu L."/>
            <person name="Ma J."/>
        </authorList>
    </citation>
    <scope>NUCLEOTIDE SEQUENCE [LARGE SCALE GENOMIC DNA]</scope>
    <source>
        <strain evidence="5">JCM 19212</strain>
    </source>
</reference>
<feature type="signal peptide" evidence="3">
    <location>
        <begin position="1"/>
        <end position="33"/>
    </location>
</feature>
<feature type="transmembrane region" description="Helical" evidence="2">
    <location>
        <begin position="1003"/>
        <end position="1022"/>
    </location>
</feature>
<evidence type="ECO:0000256" key="3">
    <source>
        <dbReference type="SAM" id="SignalP"/>
    </source>
</evidence>
<dbReference type="RefSeq" id="WP_158987047.1">
    <property type="nucleotide sequence ID" value="NZ_BAABKY010000002.1"/>
</dbReference>
<feature type="transmembrane region" description="Helical" evidence="2">
    <location>
        <begin position="1028"/>
        <end position="1049"/>
    </location>
</feature>
<keyword evidence="5" id="KW-1185">Reference proteome</keyword>
<keyword evidence="2" id="KW-0812">Transmembrane</keyword>
<feature type="transmembrane region" description="Helical" evidence="2">
    <location>
        <begin position="828"/>
        <end position="853"/>
    </location>
</feature>
<feature type="transmembrane region" description="Helical" evidence="2">
    <location>
        <begin position="670"/>
        <end position="688"/>
    </location>
</feature>
<feature type="transmembrane region" description="Helical" evidence="2">
    <location>
        <begin position="785"/>
        <end position="807"/>
    </location>
</feature>
<feature type="region of interest" description="Disordered" evidence="1">
    <location>
        <begin position="110"/>
        <end position="144"/>
    </location>
</feature>
<keyword evidence="2" id="KW-1133">Transmembrane helix</keyword>
<keyword evidence="3" id="KW-0732">Signal</keyword>
<dbReference type="EMBL" id="BAABKY010000002">
    <property type="protein sequence ID" value="GAA5072109.1"/>
    <property type="molecule type" value="Genomic_DNA"/>
</dbReference>
<accession>A0ABP9L8R9</accession>
<evidence type="ECO:0000256" key="1">
    <source>
        <dbReference type="SAM" id="MobiDB-lite"/>
    </source>
</evidence>
<organism evidence="4 5">
    <name type="scientific">Lysobacter panacisoli</name>
    <dbReference type="NCBI Taxonomy" id="1255263"/>
    <lineage>
        <taxon>Bacteria</taxon>
        <taxon>Pseudomonadati</taxon>
        <taxon>Pseudomonadota</taxon>
        <taxon>Gammaproteobacteria</taxon>
        <taxon>Lysobacterales</taxon>
        <taxon>Lysobacteraceae</taxon>
        <taxon>Lysobacter</taxon>
    </lineage>
</organism>
<proteinExistence type="predicted"/>
<feature type="transmembrane region" description="Helical" evidence="2">
    <location>
        <begin position="865"/>
        <end position="886"/>
    </location>
</feature>
<gene>
    <name evidence="4" type="ORF">GCM10025759_11710</name>
</gene>
<evidence type="ECO:0000256" key="2">
    <source>
        <dbReference type="SAM" id="Phobius"/>
    </source>
</evidence>
<dbReference type="Proteomes" id="UP001501083">
    <property type="component" value="Unassembled WGS sequence"/>
</dbReference>
<feature type="transmembrane region" description="Helical" evidence="2">
    <location>
        <begin position="737"/>
        <end position="755"/>
    </location>
</feature>
<protein>
    <submittedName>
        <fullName evidence="4">Uncharacterized protein</fullName>
    </submittedName>
</protein>
<evidence type="ECO:0000313" key="4">
    <source>
        <dbReference type="EMBL" id="GAA5072109.1"/>
    </source>
</evidence>
<sequence>MDIQDTTTRGRTRRAATLLAILFACRLATSAQAAEPLPPALNTPQIANALRPLDGIPGQMQVHAAVATMPDPLETRQGRSFDMTLAAGIAGFQAHGYVLDGFALQWPLRTQSGGGKDGTSGTPDEAPATTSSKPPGGDKHAYRDQPGVLVFRRDNWRRQGWSSDIAPTEYFLVFVVGESPAYGVQPAAFQVAATCALRLDGTTRAPRYGSKGSCHNLPLPLPLKGVDERAFQRELLLPVIGTRSRPDGMRTIVPPACTTPTECANDLARVPATDRVMLCREGECPAHFPRQLNIIGPSFSGSVQSILSALETLCDAPGECIDLDVLLLSPSATATSNWQAIARGIPAKPAVQAAPRPIFPGYVPLAWGLKTQFSLLQNQLCPPGLPKWKQLSVAVLAEESTYGNEMLAVTRDAEKTGCIRTMSVAQFPPSIASIRTEQARLTRAQKNQRRNLVPGASRLLEFNLDTMDEGIDRPPPYQPEVSSRSDELMLYRTMDAMRLYVKPDVVIIIATEIRDRLFLLGEVRNQLPAAVPVLFEQDYLLVHPDYRKITRGTIVVPTSDPLVCMDTQGLRMSICGRDSQYHPMPSDYAANGFRATSILAEYRQSEGPPSTPRVFAQAAVERMRYAPVNSTRPRVLVATLAGFQGIDGAAAGRFSLAAAETRMVAQLPSYIALTALSAFALFVAFWILRDQHGGQWELSLARQLLNDLPIARGPGRAKRCAARHYDRDDSLIPTRSGIGVCLLLVLSMFAVALSVERLIAIANWEAGPCVRGCTDFPLVHGRDGVALACLWLLYGCVAVVGIARVDILDRRFHRLIRQLCPHEMRKQFLYWTGARHSWLLPSLAFTGVMLILWREYSIPKGVDPSWPWLLSIGVLALGVVFLAHLIRLHRLQRRLSMSLIRIRSFAGPDWPRYVDIGEPPGTPFNLRLRRVLDLEPLTSIPLAAWVRQTRFLLDGRAPVRGPGRMIFLGGNALVRVSYPMTFAEWQTRLVSEMKLIATTIRTTAWCAMLAPIAVLIGTNVYVPIYEGFITSVCIAMLVGTFALTVFIVLRMEGDPMFGPMFTRDGDNLTFGGGLRALWPKFVAMGLVLLPLVAPDMWRWLHGLLRSVNSLQ</sequence>
<keyword evidence="2" id="KW-0472">Membrane</keyword>
<evidence type="ECO:0000313" key="5">
    <source>
        <dbReference type="Proteomes" id="UP001501083"/>
    </source>
</evidence>
<feature type="transmembrane region" description="Helical" evidence="2">
    <location>
        <begin position="1070"/>
        <end position="1093"/>
    </location>
</feature>
<feature type="chain" id="PRO_5045868047" evidence="3">
    <location>
        <begin position="34"/>
        <end position="1111"/>
    </location>
</feature>